<keyword evidence="2 3" id="KW-0802">TPR repeat</keyword>
<name>A0A550CRE7_9AGAR</name>
<sequence length="997" mass="112758">MPWPAVIHIQSDQDVVSIDRDELGVQDFSDLLELLRDSQATAYQWTQLAAEYWRLGRMEDAEKLAETGIEVLTSKGMGHNLSPLHALLSNIQLAHVRSAPKVILPDARMDVLNEKTKEEYHGSATQHLNHCTTDEEYLSSQTCLLTRAIMQLSTRAVEDALKSFDFVLTKWPTNLVALMGKARILLLHRKHREALRLFQHVLQLNPNCKPDPRIGIGMCLWSLNFKDKARLAWQRSHELDPSDWSVNLLLGLYEYNASMTEEESDEVIQRLVESSLSKITLAFKKNNKSAAASNVLAEILLRKGERGKAQKLAERTIQFADTLAMLHEGHLRLARVAHRGGDNTMAIKNYEIAVKSKNVLASIGLAQMQMLNDEIPAAIHTLDTLIKQPEAKDVPEAVVMLASLRAYHRPGISSSDLAKERTRARELYTRVTSMIADGGVHRPPAVVASDPDMYIEIAQLWQADNRQRTLECLEQAAVVCTSPALGVEERPVDPRLLNNQGVLHHMQGRHDPAVLLYRQAITKTLQMGPEGEMMGATMLYNLGRAYEDSRDDSAAKEAYDKLLELHPEYVDAKIRQAHMLIGINRHNEAHELLKQALQAQASHGNLRAYYTYFLSTTHPPRITKEFVFATLKDHDKNDVYALCAAGAAHYAQARESRDNTSKGVDDRKRNFQRAVELYDRALHIDSRCAVAAMGLAIATAEDALDTLSRGKPETNPAARQREELARRKQHGEALDLFGKIRESLDSGDVYINIGHSHFFREEFDKAIAQYESALKHLGYRHVPLLLYLARAWYTRGTRMKRGSEPRNLTKKEWTDRINHIKKALAYAEKALHIHPGDKAIQYNLAMIIQKPAELLLNAQLQPHQRELATLQWAIDSAHTAQKLYAALAEDESPVLPYSRDIADQRHTYGNNLLRRADEALQKQREYENTINAEHENTRRMLQEKRDRKEAEAVSMLCSHPMPITDNRSARNRRQAETRDGGSREGTAGRPGEGLRVE</sequence>
<dbReference type="PROSITE" id="PS50005">
    <property type="entry name" value="TPR"/>
    <property type="match status" value="1"/>
</dbReference>
<feature type="repeat" description="TPR" evidence="3">
    <location>
        <begin position="536"/>
        <end position="569"/>
    </location>
</feature>
<dbReference type="InterPro" id="IPR019734">
    <property type="entry name" value="TPR_rpt"/>
</dbReference>
<dbReference type="PANTHER" id="PTHR14027:SF2">
    <property type="entry name" value="RNA POLYMERASE-ASSOCIATED PROTEIN CTR9 HOMOLOG"/>
    <property type="match status" value="1"/>
</dbReference>
<dbReference type="InterPro" id="IPR011990">
    <property type="entry name" value="TPR-like_helical_dom_sf"/>
</dbReference>
<evidence type="ECO:0000256" key="1">
    <source>
        <dbReference type="ARBA" id="ARBA00022737"/>
    </source>
</evidence>
<dbReference type="AlphaFoldDB" id="A0A550CRE7"/>
<dbReference type="SUPFAM" id="SSF81901">
    <property type="entry name" value="HCP-like"/>
    <property type="match status" value="1"/>
</dbReference>
<proteinExistence type="predicted"/>
<dbReference type="SUPFAM" id="SSF48452">
    <property type="entry name" value="TPR-like"/>
    <property type="match status" value="2"/>
</dbReference>
<dbReference type="Gene3D" id="1.25.40.10">
    <property type="entry name" value="Tetratricopeptide repeat domain"/>
    <property type="match status" value="3"/>
</dbReference>
<evidence type="ECO:0000256" key="4">
    <source>
        <dbReference type="SAM" id="MobiDB-lite"/>
    </source>
</evidence>
<accession>A0A550CRE7</accession>
<dbReference type="GO" id="GO:0016593">
    <property type="term" value="C:Cdc73/Paf1 complex"/>
    <property type="evidence" value="ECO:0007669"/>
    <property type="project" value="TreeGrafter"/>
</dbReference>
<feature type="region of interest" description="Disordered" evidence="4">
    <location>
        <begin position="934"/>
        <end position="997"/>
    </location>
</feature>
<comment type="caution">
    <text evidence="5">The sequence shown here is derived from an EMBL/GenBank/DDBJ whole genome shotgun (WGS) entry which is preliminary data.</text>
</comment>
<evidence type="ECO:0008006" key="7">
    <source>
        <dbReference type="Google" id="ProtNLM"/>
    </source>
</evidence>
<evidence type="ECO:0000313" key="5">
    <source>
        <dbReference type="EMBL" id="TRM67375.1"/>
    </source>
</evidence>
<organism evidence="5 6">
    <name type="scientific">Schizophyllum amplum</name>
    <dbReference type="NCBI Taxonomy" id="97359"/>
    <lineage>
        <taxon>Eukaryota</taxon>
        <taxon>Fungi</taxon>
        <taxon>Dikarya</taxon>
        <taxon>Basidiomycota</taxon>
        <taxon>Agaricomycotina</taxon>
        <taxon>Agaricomycetes</taxon>
        <taxon>Agaricomycetidae</taxon>
        <taxon>Agaricales</taxon>
        <taxon>Schizophyllaceae</taxon>
        <taxon>Schizophyllum</taxon>
    </lineage>
</organism>
<keyword evidence="1" id="KW-0677">Repeat</keyword>
<evidence type="ECO:0000313" key="6">
    <source>
        <dbReference type="Proteomes" id="UP000320762"/>
    </source>
</evidence>
<dbReference type="PANTHER" id="PTHR14027">
    <property type="entry name" value="RNA POLYMERASE-ASSOCIATED PROTEIN CTR9"/>
    <property type="match status" value="1"/>
</dbReference>
<dbReference type="SMART" id="SM00028">
    <property type="entry name" value="TPR"/>
    <property type="match status" value="9"/>
</dbReference>
<dbReference type="GO" id="GO:0000993">
    <property type="term" value="F:RNA polymerase II complex binding"/>
    <property type="evidence" value="ECO:0007669"/>
    <property type="project" value="TreeGrafter"/>
</dbReference>
<dbReference type="Proteomes" id="UP000320762">
    <property type="component" value="Unassembled WGS sequence"/>
</dbReference>
<feature type="compositionally biased region" description="Basic and acidic residues" evidence="4">
    <location>
        <begin position="934"/>
        <end position="951"/>
    </location>
</feature>
<dbReference type="GO" id="GO:0006355">
    <property type="term" value="P:regulation of DNA-templated transcription"/>
    <property type="evidence" value="ECO:0007669"/>
    <property type="project" value="InterPro"/>
</dbReference>
<evidence type="ECO:0000256" key="2">
    <source>
        <dbReference type="ARBA" id="ARBA00022803"/>
    </source>
</evidence>
<dbReference type="OrthoDB" id="343875at2759"/>
<evidence type="ECO:0000256" key="3">
    <source>
        <dbReference type="PROSITE-ProRule" id="PRU00339"/>
    </source>
</evidence>
<feature type="compositionally biased region" description="Basic and acidic residues" evidence="4">
    <location>
        <begin position="973"/>
        <end position="982"/>
    </location>
</feature>
<protein>
    <recommendedName>
        <fullName evidence="7">TPR-like protein</fullName>
    </recommendedName>
</protein>
<keyword evidence="6" id="KW-1185">Reference proteome</keyword>
<reference evidence="5 6" key="1">
    <citation type="journal article" date="2019" name="New Phytol.">
        <title>Comparative genomics reveals unique wood-decay strategies and fruiting body development in the Schizophyllaceae.</title>
        <authorList>
            <person name="Almasi E."/>
            <person name="Sahu N."/>
            <person name="Krizsan K."/>
            <person name="Balint B."/>
            <person name="Kovacs G.M."/>
            <person name="Kiss B."/>
            <person name="Cseklye J."/>
            <person name="Drula E."/>
            <person name="Henrissat B."/>
            <person name="Nagy I."/>
            <person name="Chovatia M."/>
            <person name="Adam C."/>
            <person name="LaButti K."/>
            <person name="Lipzen A."/>
            <person name="Riley R."/>
            <person name="Grigoriev I.V."/>
            <person name="Nagy L.G."/>
        </authorList>
    </citation>
    <scope>NUCLEOTIDE SEQUENCE [LARGE SCALE GENOMIC DNA]</scope>
    <source>
        <strain evidence="5 6">NL-1724</strain>
    </source>
</reference>
<gene>
    <name evidence="5" type="ORF">BD626DRAFT_394556</name>
</gene>
<dbReference type="InterPro" id="IPR031101">
    <property type="entry name" value="Ctr9"/>
</dbReference>
<dbReference type="GO" id="GO:0006368">
    <property type="term" value="P:transcription elongation by RNA polymerase II"/>
    <property type="evidence" value="ECO:0007669"/>
    <property type="project" value="TreeGrafter"/>
</dbReference>
<dbReference type="EMBL" id="VDMD01000002">
    <property type="protein sequence ID" value="TRM67375.1"/>
    <property type="molecule type" value="Genomic_DNA"/>
</dbReference>
<dbReference type="Pfam" id="PF13181">
    <property type="entry name" value="TPR_8"/>
    <property type="match status" value="1"/>
</dbReference>
<dbReference type="STRING" id="97359.A0A550CRE7"/>